<reference evidence="1 2" key="1">
    <citation type="journal article" date="2019" name="Int. J. Syst. Evol. Microbiol.">
        <title>The Global Catalogue of Microorganisms (GCM) 10K type strain sequencing project: providing services to taxonomists for standard genome sequencing and annotation.</title>
        <authorList>
            <consortium name="The Broad Institute Genomics Platform"/>
            <consortium name="The Broad Institute Genome Sequencing Center for Infectious Disease"/>
            <person name="Wu L."/>
            <person name="Ma J."/>
        </authorList>
    </citation>
    <scope>NUCLEOTIDE SEQUENCE [LARGE SCALE GENOMIC DNA]</scope>
    <source>
        <strain evidence="1 2">JCM 15503</strain>
    </source>
</reference>
<accession>A0ABN1KB70</accession>
<name>A0ABN1KB70_9BURK</name>
<evidence type="ECO:0000313" key="1">
    <source>
        <dbReference type="EMBL" id="GAA0760903.1"/>
    </source>
</evidence>
<protein>
    <submittedName>
        <fullName evidence="1">Uncharacterized protein</fullName>
    </submittedName>
</protein>
<dbReference type="RefSeq" id="WP_141288489.1">
    <property type="nucleotide sequence ID" value="NZ_BAAAEW010000026.1"/>
</dbReference>
<proteinExistence type="predicted"/>
<sequence length="134" mass="15057">MAYAYCPRCDRSFRYSTDAPEGPSWLKELARAIGRGDQALALCFGCWRLPRVGDEVQVLHPPYDLLDRVQRGSSGQVIEIVATPEGVTCYLVQSPLDAMGESIWTAVFRRHQIKLMNAEEGRTLRLRLPGSEMS</sequence>
<dbReference type="EMBL" id="BAAAEW010000026">
    <property type="protein sequence ID" value="GAA0760903.1"/>
    <property type="molecule type" value="Genomic_DNA"/>
</dbReference>
<dbReference type="Proteomes" id="UP001500279">
    <property type="component" value="Unassembled WGS sequence"/>
</dbReference>
<keyword evidence="2" id="KW-1185">Reference proteome</keyword>
<gene>
    <name evidence="1" type="ORF">GCM10009107_44000</name>
</gene>
<organism evidence="1 2">
    <name type="scientific">Ideonella azotifigens</name>
    <dbReference type="NCBI Taxonomy" id="513160"/>
    <lineage>
        <taxon>Bacteria</taxon>
        <taxon>Pseudomonadati</taxon>
        <taxon>Pseudomonadota</taxon>
        <taxon>Betaproteobacteria</taxon>
        <taxon>Burkholderiales</taxon>
        <taxon>Sphaerotilaceae</taxon>
        <taxon>Ideonella</taxon>
    </lineage>
</organism>
<comment type="caution">
    <text evidence="1">The sequence shown here is derived from an EMBL/GenBank/DDBJ whole genome shotgun (WGS) entry which is preliminary data.</text>
</comment>
<evidence type="ECO:0000313" key="2">
    <source>
        <dbReference type="Proteomes" id="UP001500279"/>
    </source>
</evidence>